<organism evidence="2 3">
    <name type="scientific">Chitinophaga skermanii</name>
    <dbReference type="NCBI Taxonomy" id="331697"/>
    <lineage>
        <taxon>Bacteria</taxon>
        <taxon>Pseudomonadati</taxon>
        <taxon>Bacteroidota</taxon>
        <taxon>Chitinophagia</taxon>
        <taxon>Chitinophagales</taxon>
        <taxon>Chitinophagaceae</taxon>
        <taxon>Chitinophaga</taxon>
    </lineage>
</organism>
<dbReference type="AlphaFoldDB" id="A0A327Q3D6"/>
<accession>A0A327Q3D6</accession>
<comment type="caution">
    <text evidence="2">The sequence shown here is derived from an EMBL/GenBank/DDBJ whole genome shotgun (WGS) entry which is preliminary data.</text>
</comment>
<evidence type="ECO:0000313" key="3">
    <source>
        <dbReference type="Proteomes" id="UP000249547"/>
    </source>
</evidence>
<feature type="chain" id="PRO_5016378110" description="Outer membrane protein with beta-barrel domain" evidence="1">
    <location>
        <begin position="20"/>
        <end position="417"/>
    </location>
</feature>
<dbReference type="OrthoDB" id="677565at2"/>
<keyword evidence="3" id="KW-1185">Reference proteome</keyword>
<dbReference type="EMBL" id="QLLL01000012">
    <property type="protein sequence ID" value="RAI98424.1"/>
    <property type="molecule type" value="Genomic_DNA"/>
</dbReference>
<keyword evidence="1" id="KW-0732">Signal</keyword>
<dbReference type="RefSeq" id="WP_111600172.1">
    <property type="nucleotide sequence ID" value="NZ_QLLL01000012.1"/>
</dbReference>
<dbReference type="Proteomes" id="UP000249547">
    <property type="component" value="Unassembled WGS sequence"/>
</dbReference>
<gene>
    <name evidence="2" type="ORF">LX64_04786</name>
</gene>
<evidence type="ECO:0000313" key="2">
    <source>
        <dbReference type="EMBL" id="RAI98424.1"/>
    </source>
</evidence>
<protein>
    <recommendedName>
        <fullName evidence="4">Outer membrane protein with beta-barrel domain</fullName>
    </recommendedName>
</protein>
<reference evidence="2 3" key="1">
    <citation type="submission" date="2018-06" db="EMBL/GenBank/DDBJ databases">
        <title>Genomic Encyclopedia of Archaeal and Bacterial Type Strains, Phase II (KMG-II): from individual species to whole genera.</title>
        <authorList>
            <person name="Goeker M."/>
        </authorList>
    </citation>
    <scope>NUCLEOTIDE SEQUENCE [LARGE SCALE GENOMIC DNA]</scope>
    <source>
        <strain evidence="2 3">DSM 23857</strain>
    </source>
</reference>
<name>A0A327Q3D6_9BACT</name>
<proteinExistence type="predicted"/>
<evidence type="ECO:0000256" key="1">
    <source>
        <dbReference type="SAM" id="SignalP"/>
    </source>
</evidence>
<sequence length="417" mass="45954">MKSLKLTLAVCCLSLSAFAQKFEPGVIIQQSGDSLRGLVERPVMMNTPNNFQFKQADGKVTTYTAAQINGVKFDADGLLFVSRELTLDQTDQGVNYLTTHADDPRTIETRKFFIEMVSAGSSMKLYRNIFSGGYTTFIVEDESGKFTPLTNLVQFNTTTKKLETIPIYKKELTEIFGDCALATEIGTLEYSRQEITRAINKYLKCKYGAKEGVALARVKNSSAEQSIGWGALLGIGFPSYNMKYSGVGSEDIKQKMSIPIGIFVQLPLSRKNDGSVLLFEGYYHSIAANGTYTIPSQETSRTMDVAVRFFQVNILYNVKLTNGKYQPFLSAGLGNGLGMGAGKNTFEETMRGFKNSGKELVKVSGYSPSIIVGAGLQLGRFAPELRYQLGQKLGEGIGNDAVKSNILQLIMRYRFSK</sequence>
<evidence type="ECO:0008006" key="4">
    <source>
        <dbReference type="Google" id="ProtNLM"/>
    </source>
</evidence>
<feature type="signal peptide" evidence="1">
    <location>
        <begin position="1"/>
        <end position="19"/>
    </location>
</feature>